<organism evidence="2 3">
    <name type="scientific">Cucurbita argyrosperma subsp. sororia</name>
    <dbReference type="NCBI Taxonomy" id="37648"/>
    <lineage>
        <taxon>Eukaryota</taxon>
        <taxon>Viridiplantae</taxon>
        <taxon>Streptophyta</taxon>
        <taxon>Embryophyta</taxon>
        <taxon>Tracheophyta</taxon>
        <taxon>Spermatophyta</taxon>
        <taxon>Magnoliopsida</taxon>
        <taxon>eudicotyledons</taxon>
        <taxon>Gunneridae</taxon>
        <taxon>Pentapetalae</taxon>
        <taxon>rosids</taxon>
        <taxon>fabids</taxon>
        <taxon>Cucurbitales</taxon>
        <taxon>Cucurbitaceae</taxon>
        <taxon>Cucurbiteae</taxon>
        <taxon>Cucurbita</taxon>
    </lineage>
</organism>
<feature type="region of interest" description="Disordered" evidence="1">
    <location>
        <begin position="1"/>
        <end position="20"/>
    </location>
</feature>
<feature type="non-terminal residue" evidence="2">
    <location>
        <position position="1"/>
    </location>
</feature>
<feature type="region of interest" description="Disordered" evidence="1">
    <location>
        <begin position="77"/>
        <end position="101"/>
    </location>
</feature>
<protein>
    <submittedName>
        <fullName evidence="2">Uncharacterized protein</fullName>
    </submittedName>
</protein>
<dbReference type="AlphaFoldDB" id="A0AAV6M7T3"/>
<evidence type="ECO:0000313" key="2">
    <source>
        <dbReference type="EMBL" id="KAG6576065.1"/>
    </source>
</evidence>
<feature type="compositionally biased region" description="Polar residues" evidence="1">
    <location>
        <begin position="1"/>
        <end position="12"/>
    </location>
</feature>
<evidence type="ECO:0000256" key="1">
    <source>
        <dbReference type="SAM" id="MobiDB-lite"/>
    </source>
</evidence>
<comment type="caution">
    <text evidence="2">The sequence shown here is derived from an EMBL/GenBank/DDBJ whole genome shotgun (WGS) entry which is preliminary data.</text>
</comment>
<dbReference type="Proteomes" id="UP000685013">
    <property type="component" value="Chromosome 17"/>
</dbReference>
<proteinExistence type="predicted"/>
<sequence>MITTASEFTSNQRRTDGHSMKACELKTRSIQLKTFVYAKYQRQGGENTLYRPNSPSGRPNPRFLACTALPLLFQSPVSTNTSPSPSPSPPPNAHRGRPRSSPGVRPFSFFGYLFQPLKFLLIIEEKNEHLNSCSPQQIAGRLSSPPSPQFPSSSIFQIPNLICYSKIKSCLLILYKEGGAS</sequence>
<reference evidence="2 3" key="1">
    <citation type="journal article" date="2021" name="Hortic Res">
        <title>The domestication of Cucurbita argyrosperma as revealed by the genome of its wild relative.</title>
        <authorList>
            <person name="Barrera-Redondo J."/>
            <person name="Sanchez-de la Vega G."/>
            <person name="Aguirre-Liguori J.A."/>
            <person name="Castellanos-Morales G."/>
            <person name="Gutierrez-Guerrero Y.T."/>
            <person name="Aguirre-Dugua X."/>
            <person name="Aguirre-Planter E."/>
            <person name="Tenaillon M.I."/>
            <person name="Lira-Saade R."/>
            <person name="Eguiarte L.E."/>
        </authorList>
    </citation>
    <scope>NUCLEOTIDE SEQUENCE [LARGE SCALE GENOMIC DNA]</scope>
    <source>
        <strain evidence="2">JBR-2021</strain>
    </source>
</reference>
<accession>A0AAV6M7T3</accession>
<name>A0AAV6M7T3_9ROSI</name>
<gene>
    <name evidence="2" type="ORF">SDJN03_26704</name>
</gene>
<dbReference type="EMBL" id="JAGKQH010000017">
    <property type="protein sequence ID" value="KAG6576065.1"/>
    <property type="molecule type" value="Genomic_DNA"/>
</dbReference>
<evidence type="ECO:0000313" key="3">
    <source>
        <dbReference type="Proteomes" id="UP000685013"/>
    </source>
</evidence>
<keyword evidence="3" id="KW-1185">Reference proteome</keyword>